<dbReference type="Pfam" id="PF00288">
    <property type="entry name" value="GHMP_kinases_N"/>
    <property type="match status" value="1"/>
</dbReference>
<dbReference type="PANTHER" id="PTHR38710:SF1">
    <property type="entry name" value="WITH PUTATIVE URIDYL PYROPHOSPHORYLASE-RELATED"/>
    <property type="match status" value="1"/>
</dbReference>
<organism evidence="5 6">
    <name type="scientific">[Myrmecia] bisecta</name>
    <dbReference type="NCBI Taxonomy" id="41462"/>
    <lineage>
        <taxon>Eukaryota</taxon>
        <taxon>Viridiplantae</taxon>
        <taxon>Chlorophyta</taxon>
        <taxon>core chlorophytes</taxon>
        <taxon>Trebouxiophyceae</taxon>
        <taxon>Trebouxiales</taxon>
        <taxon>Trebouxiaceae</taxon>
        <taxon>Myrmecia</taxon>
    </lineage>
</organism>
<feature type="domain" description="GHMP kinase C-terminal" evidence="4">
    <location>
        <begin position="255"/>
        <end position="323"/>
    </location>
</feature>
<dbReference type="SUPFAM" id="SSF55060">
    <property type="entry name" value="GHMP Kinase, C-terminal domain"/>
    <property type="match status" value="1"/>
</dbReference>
<evidence type="ECO:0008006" key="7">
    <source>
        <dbReference type="Google" id="ProtNLM"/>
    </source>
</evidence>
<dbReference type="InterPro" id="IPR014721">
    <property type="entry name" value="Ribsml_uS5_D2-typ_fold_subgr"/>
</dbReference>
<evidence type="ECO:0000313" key="6">
    <source>
        <dbReference type="Proteomes" id="UP001489004"/>
    </source>
</evidence>
<evidence type="ECO:0000256" key="2">
    <source>
        <dbReference type="ARBA" id="ARBA00022840"/>
    </source>
</evidence>
<dbReference type="SUPFAM" id="SSF54211">
    <property type="entry name" value="Ribosomal protein S5 domain 2-like"/>
    <property type="match status" value="1"/>
</dbReference>
<evidence type="ECO:0000259" key="3">
    <source>
        <dbReference type="Pfam" id="PF00288"/>
    </source>
</evidence>
<dbReference type="PANTHER" id="PTHR38710">
    <property type="entry name" value="WITH PUTATIVE URIDYL PYROPHOSPHORYLASE-RELATED"/>
    <property type="match status" value="1"/>
</dbReference>
<evidence type="ECO:0000259" key="4">
    <source>
        <dbReference type="Pfam" id="PF08544"/>
    </source>
</evidence>
<dbReference type="GO" id="GO:0005524">
    <property type="term" value="F:ATP binding"/>
    <property type="evidence" value="ECO:0007669"/>
    <property type="project" value="UniProtKB-KW"/>
</dbReference>
<dbReference type="InterPro" id="IPR006204">
    <property type="entry name" value="GHMP_kinase_N_dom"/>
</dbReference>
<feature type="domain" description="GHMP kinase N-terminal" evidence="3">
    <location>
        <begin position="91"/>
        <end position="180"/>
    </location>
</feature>
<accession>A0AAW1PF29</accession>
<sequence>MEPLAGPDTVTERVYARIGLLGNPSDGFFGKTISLSLQNFYAEVRCQPSAAVCFLPHPVHDSCQFTSLTSLVSRVQGQGYYGGLRLLMAACKRFYEYCQQRAIPLPETGFTLSYDTNIPRQTGLSGSSAIVCAALNCLMKLHGVGNSIPMIDRPALVLSAEQELGITAGLQDRVIQVYGGVVYMDFDRKYMDAHGHGRYEPLDVSLVPPLWLVYAENPSDSGTVHSDVKRRWLDGDPEIYAGMAEVAELAVRGRQLLEQRDYHELAKAMDHTFNLRRRMFGDAVLGSINLRMIELARSAGGAAKFTGSGGAIVVMFPQGGEAKSEQLRQLCSAEGFTVVPVDIAPPCNES</sequence>
<dbReference type="Gene3D" id="3.30.230.10">
    <property type="match status" value="1"/>
</dbReference>
<name>A0AAW1PF29_9CHLO</name>
<dbReference type="EMBL" id="JALJOR010000013">
    <property type="protein sequence ID" value="KAK9806753.1"/>
    <property type="molecule type" value="Genomic_DNA"/>
</dbReference>
<dbReference type="Gene3D" id="3.30.70.890">
    <property type="entry name" value="GHMP kinase, C-terminal domain"/>
    <property type="match status" value="1"/>
</dbReference>
<dbReference type="PRINTS" id="PR00959">
    <property type="entry name" value="MEVGALKINASE"/>
</dbReference>
<protein>
    <recommendedName>
        <fullName evidence="7">GHMP kinase N-terminal domain-containing protein</fullName>
    </recommendedName>
</protein>
<dbReference type="InterPro" id="IPR036554">
    <property type="entry name" value="GHMP_kinase_C_sf"/>
</dbReference>
<proteinExistence type="predicted"/>
<dbReference type="AlphaFoldDB" id="A0AAW1PF29"/>
<evidence type="ECO:0000256" key="1">
    <source>
        <dbReference type="ARBA" id="ARBA00022741"/>
    </source>
</evidence>
<comment type="caution">
    <text evidence="5">The sequence shown here is derived from an EMBL/GenBank/DDBJ whole genome shotgun (WGS) entry which is preliminary data.</text>
</comment>
<evidence type="ECO:0000313" key="5">
    <source>
        <dbReference type="EMBL" id="KAK9806753.1"/>
    </source>
</evidence>
<keyword evidence="2" id="KW-0067">ATP-binding</keyword>
<keyword evidence="6" id="KW-1185">Reference proteome</keyword>
<dbReference type="InterPro" id="IPR013750">
    <property type="entry name" value="GHMP_kinase_C_dom"/>
</dbReference>
<dbReference type="Pfam" id="PF08544">
    <property type="entry name" value="GHMP_kinases_C"/>
    <property type="match status" value="1"/>
</dbReference>
<dbReference type="InterPro" id="IPR053034">
    <property type="entry name" value="Glucuronokinase-like"/>
</dbReference>
<gene>
    <name evidence="5" type="ORF">WJX72_001492</name>
</gene>
<dbReference type="InterPro" id="IPR020568">
    <property type="entry name" value="Ribosomal_Su5_D2-typ_SF"/>
</dbReference>
<reference evidence="5 6" key="1">
    <citation type="journal article" date="2024" name="Nat. Commun.">
        <title>Phylogenomics reveals the evolutionary origins of lichenization in chlorophyte algae.</title>
        <authorList>
            <person name="Puginier C."/>
            <person name="Libourel C."/>
            <person name="Otte J."/>
            <person name="Skaloud P."/>
            <person name="Haon M."/>
            <person name="Grisel S."/>
            <person name="Petersen M."/>
            <person name="Berrin J.G."/>
            <person name="Delaux P.M."/>
            <person name="Dal Grande F."/>
            <person name="Keller J."/>
        </authorList>
    </citation>
    <scope>NUCLEOTIDE SEQUENCE [LARGE SCALE GENOMIC DNA]</scope>
    <source>
        <strain evidence="5 6">SAG 2043</strain>
    </source>
</reference>
<dbReference type="Proteomes" id="UP001489004">
    <property type="component" value="Unassembled WGS sequence"/>
</dbReference>
<keyword evidence="1" id="KW-0547">Nucleotide-binding</keyword>